<keyword evidence="5" id="KW-0597">Phosphoprotein</keyword>
<reference evidence="14" key="1">
    <citation type="submission" date="2025-08" db="UniProtKB">
        <authorList>
            <consortium name="RefSeq"/>
        </authorList>
    </citation>
    <scope>IDENTIFICATION</scope>
</reference>
<evidence type="ECO:0000256" key="9">
    <source>
        <dbReference type="ARBA" id="ARBA00025145"/>
    </source>
</evidence>
<dbReference type="GeneID" id="101850202"/>
<dbReference type="PANTHER" id="PTHR13164:SF3">
    <property type="entry name" value="CALCYCLIN-BINDING PROTEIN"/>
    <property type="match status" value="1"/>
</dbReference>
<dbReference type="InterPro" id="IPR008978">
    <property type="entry name" value="HSP20-like_chaperone"/>
</dbReference>
<dbReference type="InterPro" id="IPR007699">
    <property type="entry name" value="SGS_dom"/>
</dbReference>
<keyword evidence="8" id="KW-0539">Nucleus</keyword>
<dbReference type="PANTHER" id="PTHR13164">
    <property type="entry name" value="CALICYLIN BINDING PROTEIN"/>
    <property type="match status" value="1"/>
</dbReference>
<name>A0ABM0K3G1_APLCA</name>
<evidence type="ECO:0000259" key="11">
    <source>
        <dbReference type="PROSITE" id="PS51048"/>
    </source>
</evidence>
<dbReference type="PROSITE" id="PS51203">
    <property type="entry name" value="CS"/>
    <property type="match status" value="1"/>
</dbReference>
<gene>
    <name evidence="14" type="primary">LOC101850202</name>
</gene>
<dbReference type="InterPro" id="IPR037201">
    <property type="entry name" value="CacyBP_N"/>
</dbReference>
<keyword evidence="13" id="KW-1185">Reference proteome</keyword>
<feature type="region of interest" description="Disordered" evidence="10">
    <location>
        <begin position="171"/>
        <end position="190"/>
    </location>
</feature>
<evidence type="ECO:0000256" key="2">
    <source>
        <dbReference type="ARBA" id="ARBA00004496"/>
    </source>
</evidence>
<dbReference type="Pfam" id="PF09032">
    <property type="entry name" value="Siah-Interact_N"/>
    <property type="match status" value="1"/>
</dbReference>
<dbReference type="PROSITE" id="PS51048">
    <property type="entry name" value="SGS"/>
    <property type="match status" value="1"/>
</dbReference>
<feature type="compositionally biased region" description="Basic and acidic residues" evidence="10">
    <location>
        <begin position="171"/>
        <end position="184"/>
    </location>
</feature>
<comment type="subcellular location">
    <subcellularLocation>
        <location evidence="2">Cytoplasm</location>
    </subcellularLocation>
    <subcellularLocation>
        <location evidence="1">Nucleus</location>
    </subcellularLocation>
</comment>
<evidence type="ECO:0000256" key="8">
    <source>
        <dbReference type="ARBA" id="ARBA00023242"/>
    </source>
</evidence>
<evidence type="ECO:0000313" key="13">
    <source>
        <dbReference type="Proteomes" id="UP000694888"/>
    </source>
</evidence>
<protein>
    <recommendedName>
        <fullName evidence="3">Calcyclin-binding protein</fullName>
    </recommendedName>
</protein>
<dbReference type="InterPro" id="IPR015120">
    <property type="entry name" value="Siah-Interact_N"/>
</dbReference>
<evidence type="ECO:0000256" key="5">
    <source>
        <dbReference type="ARBA" id="ARBA00022553"/>
    </source>
</evidence>
<feature type="domain" description="CS" evidence="12">
    <location>
        <begin position="76"/>
        <end position="169"/>
    </location>
</feature>
<evidence type="ECO:0000256" key="6">
    <source>
        <dbReference type="ARBA" id="ARBA00022786"/>
    </source>
</evidence>
<organism evidence="13 14">
    <name type="scientific">Aplysia californica</name>
    <name type="common">California sea hare</name>
    <dbReference type="NCBI Taxonomy" id="6500"/>
    <lineage>
        <taxon>Eukaryota</taxon>
        <taxon>Metazoa</taxon>
        <taxon>Spiralia</taxon>
        <taxon>Lophotrochozoa</taxon>
        <taxon>Mollusca</taxon>
        <taxon>Gastropoda</taxon>
        <taxon>Heterobranchia</taxon>
        <taxon>Euthyneura</taxon>
        <taxon>Tectipleura</taxon>
        <taxon>Aplysiida</taxon>
        <taxon>Aplysioidea</taxon>
        <taxon>Aplysiidae</taxon>
        <taxon>Aplysia</taxon>
    </lineage>
</organism>
<evidence type="ECO:0000256" key="1">
    <source>
        <dbReference type="ARBA" id="ARBA00004123"/>
    </source>
</evidence>
<dbReference type="InterPro" id="IPR007052">
    <property type="entry name" value="CS_dom"/>
</dbReference>
<accession>A0ABM0K3G1</accession>
<dbReference type="SUPFAM" id="SSF140106">
    <property type="entry name" value="Calcyclin-binding protein-like"/>
    <property type="match status" value="1"/>
</dbReference>
<comment type="function">
    <text evidence="9">May be involved in calcium-dependent ubiquitination and subsequent proteasomal degradation of target proteins. Probably serves as a molecular bridge in ubiquitin E3 complexes. Participates in the ubiquitin-mediated degradation of beta-catenin (CTNNB1).</text>
</comment>
<dbReference type="InterPro" id="IPR052289">
    <property type="entry name" value="Calcyclin-binding_UBL-bridge"/>
</dbReference>
<keyword evidence="4" id="KW-0963">Cytoplasm</keyword>
<dbReference type="Pfam" id="PF04969">
    <property type="entry name" value="CS"/>
    <property type="match status" value="1"/>
</dbReference>
<feature type="region of interest" description="Disordered" evidence="10">
    <location>
        <begin position="216"/>
        <end position="236"/>
    </location>
</feature>
<evidence type="ECO:0000256" key="10">
    <source>
        <dbReference type="SAM" id="MobiDB-lite"/>
    </source>
</evidence>
<keyword evidence="6" id="KW-0833">Ubl conjugation pathway</keyword>
<evidence type="ECO:0000259" key="12">
    <source>
        <dbReference type="PROSITE" id="PS51203"/>
    </source>
</evidence>
<proteinExistence type="predicted"/>
<dbReference type="SUPFAM" id="SSF49764">
    <property type="entry name" value="HSP20-like chaperones"/>
    <property type="match status" value="1"/>
</dbReference>
<evidence type="ECO:0000313" key="14">
    <source>
        <dbReference type="RefSeq" id="XP_005107871.1"/>
    </source>
</evidence>
<dbReference type="Proteomes" id="UP000694888">
    <property type="component" value="Unplaced"/>
</dbReference>
<evidence type="ECO:0000256" key="4">
    <source>
        <dbReference type="ARBA" id="ARBA00022490"/>
    </source>
</evidence>
<keyword evidence="7" id="KW-0007">Acetylation</keyword>
<dbReference type="RefSeq" id="XP_005107871.1">
    <property type="nucleotide sequence ID" value="XM_005107814.3"/>
</dbReference>
<evidence type="ECO:0000256" key="3">
    <source>
        <dbReference type="ARBA" id="ARBA00015702"/>
    </source>
</evidence>
<feature type="domain" description="SGS" evidence="11">
    <location>
        <begin position="153"/>
        <end position="236"/>
    </location>
</feature>
<evidence type="ECO:0000256" key="7">
    <source>
        <dbReference type="ARBA" id="ARBA00022990"/>
    </source>
</evidence>
<dbReference type="Gene3D" id="4.10.860.10">
    <property type="entry name" value="UVR domain"/>
    <property type="match status" value="1"/>
</dbReference>
<sequence>MSSGNSLEELRLDLKEYESLRATATRKRVQTVLDREIDQLKREVLTMERVAAQNLAAKEASEAKSNKPEQTTVYQENITNYAWDQSDKFMKLYLTLDNLAAVSADGLQGSFTDKSLTVKVRFPNKVSQLHISRLCEEIVPKDCYCKKKSDYVLVMLKKAEAAKTWPWVTEREKKTKESAKPKFDESEDPSAGITKLLKNMYDDGDDEMKRNISKAFYESQMKQGSGEDGMPSLPGF</sequence>
<dbReference type="Gene3D" id="2.60.40.790">
    <property type="match status" value="1"/>
</dbReference>